<reference evidence="1 2" key="1">
    <citation type="journal article" date="2014" name="Int. J. Syst. Evol. Microbiol.">
        <title>Nitrososphaera viennensis gen. nov., sp. nov., an aerobic and mesophilic, ammonia-oxidizing archaeon from soil and a member of the archaeal phylum Thaumarchaeota.</title>
        <authorList>
            <person name="Stieglmeier M."/>
            <person name="Klingl A."/>
            <person name="Alves R.J."/>
            <person name="Rittmann S.K."/>
            <person name="Melcher M."/>
            <person name="Leisch N."/>
            <person name="Schleper C."/>
        </authorList>
    </citation>
    <scope>NUCLEOTIDE SEQUENCE [LARGE SCALE GENOMIC DNA]</scope>
    <source>
        <strain evidence="1">EN76</strain>
    </source>
</reference>
<dbReference type="EMBL" id="CP007536">
    <property type="protein sequence ID" value="AIC15543.1"/>
    <property type="molecule type" value="Genomic_DNA"/>
</dbReference>
<proteinExistence type="predicted"/>
<dbReference type="Proteomes" id="UP000027093">
    <property type="component" value="Chromosome"/>
</dbReference>
<evidence type="ECO:0008006" key="3">
    <source>
        <dbReference type="Google" id="ProtNLM"/>
    </source>
</evidence>
<dbReference type="HOGENOM" id="CLU_1451454_0_0_2"/>
<dbReference type="RefSeq" id="WP_075054528.1">
    <property type="nucleotide sequence ID" value="NZ_CP007536.1"/>
</dbReference>
<evidence type="ECO:0000313" key="2">
    <source>
        <dbReference type="Proteomes" id="UP000027093"/>
    </source>
</evidence>
<dbReference type="STRING" id="926571.NVIE_013080"/>
<gene>
    <name evidence="1" type="ORF">NVIE_013080</name>
</gene>
<organism evidence="1 2">
    <name type="scientific">Nitrososphaera viennensis EN76</name>
    <dbReference type="NCBI Taxonomy" id="926571"/>
    <lineage>
        <taxon>Archaea</taxon>
        <taxon>Nitrososphaerota</taxon>
        <taxon>Nitrososphaeria</taxon>
        <taxon>Nitrososphaerales</taxon>
        <taxon>Nitrososphaeraceae</taxon>
        <taxon>Nitrososphaera</taxon>
    </lineage>
</organism>
<accession>A0A060HJ41</accession>
<name>A0A060HJ41_9ARCH</name>
<keyword evidence="2" id="KW-1185">Reference proteome</keyword>
<dbReference type="KEGG" id="nvn:NVIE_013080"/>
<dbReference type="OrthoDB" id="5929at2157"/>
<dbReference type="GeneID" id="74946568"/>
<sequence length="186" mass="21221">MSEYRFTDGNLLVLYAVHRGKSQDGGLPDYVQERVKVSLETYNMIMKSRPDRHKTMVMIVGEPGPSEKVKEILVKGGVKPEIIAIDSESKNIGQTIDYIHSMISKKPNPPFIYFIASVWLHDTYNTTVISKMKGIKTQFYGALDHRPVHEVEQEKTYDAPKKGGEYYKRKLTNKAVDVVLNIIFPD</sequence>
<evidence type="ECO:0000313" key="1">
    <source>
        <dbReference type="EMBL" id="AIC15543.1"/>
    </source>
</evidence>
<dbReference type="AlphaFoldDB" id="A0A060HJ41"/>
<protein>
    <recommendedName>
        <fullName evidence="3">DUF218 domain-containing protein</fullName>
    </recommendedName>
</protein>